<keyword evidence="1" id="KW-0479">Metal-binding</keyword>
<keyword evidence="4" id="KW-0808">Transferase</keyword>
<proteinExistence type="predicted"/>
<comment type="caution">
    <text evidence="4">The sequence shown here is derived from an EMBL/GenBank/DDBJ whole genome shotgun (WGS) entry which is preliminary data.</text>
</comment>
<reference evidence="4" key="1">
    <citation type="journal article" date="2019" name="Sci. Rep.">
        <title>Draft genome of Tanacetum cinerariifolium, the natural source of mosquito coil.</title>
        <authorList>
            <person name="Yamashiro T."/>
            <person name="Shiraishi A."/>
            <person name="Satake H."/>
            <person name="Nakayama K."/>
        </authorList>
    </citation>
    <scope>NUCLEOTIDE SEQUENCE</scope>
</reference>
<dbReference type="GO" id="GO:0003964">
    <property type="term" value="F:RNA-directed DNA polymerase activity"/>
    <property type="evidence" value="ECO:0007669"/>
    <property type="project" value="UniProtKB-KW"/>
</dbReference>
<feature type="domain" description="CCHC-type" evidence="3">
    <location>
        <begin position="64"/>
        <end position="80"/>
    </location>
</feature>
<dbReference type="GO" id="GO:0008270">
    <property type="term" value="F:zinc ion binding"/>
    <property type="evidence" value="ECO:0007669"/>
    <property type="project" value="UniProtKB-KW"/>
</dbReference>
<organism evidence="4">
    <name type="scientific">Tanacetum cinerariifolium</name>
    <name type="common">Dalmatian daisy</name>
    <name type="synonym">Chrysanthemum cinerariifolium</name>
    <dbReference type="NCBI Taxonomy" id="118510"/>
    <lineage>
        <taxon>Eukaryota</taxon>
        <taxon>Viridiplantae</taxon>
        <taxon>Streptophyta</taxon>
        <taxon>Embryophyta</taxon>
        <taxon>Tracheophyta</taxon>
        <taxon>Spermatophyta</taxon>
        <taxon>Magnoliopsida</taxon>
        <taxon>eudicotyledons</taxon>
        <taxon>Gunneridae</taxon>
        <taxon>Pentapetalae</taxon>
        <taxon>asterids</taxon>
        <taxon>campanulids</taxon>
        <taxon>Asterales</taxon>
        <taxon>Asteraceae</taxon>
        <taxon>Asteroideae</taxon>
        <taxon>Anthemideae</taxon>
        <taxon>Anthemidinae</taxon>
        <taxon>Tanacetum</taxon>
    </lineage>
</organism>
<keyword evidence="4" id="KW-0695">RNA-directed DNA polymerase</keyword>
<evidence type="ECO:0000259" key="3">
    <source>
        <dbReference type="PROSITE" id="PS50158"/>
    </source>
</evidence>
<keyword evidence="4" id="KW-0548">Nucleotidyltransferase</keyword>
<dbReference type="PROSITE" id="PS50158">
    <property type="entry name" value="ZF_CCHC"/>
    <property type="match status" value="1"/>
</dbReference>
<dbReference type="SMART" id="SM00343">
    <property type="entry name" value="ZnF_C2HC"/>
    <property type="match status" value="1"/>
</dbReference>
<keyword evidence="1" id="KW-0862">Zinc</keyword>
<feature type="compositionally biased region" description="Basic and acidic residues" evidence="2">
    <location>
        <begin position="1"/>
        <end position="12"/>
    </location>
</feature>
<dbReference type="InterPro" id="IPR001878">
    <property type="entry name" value="Znf_CCHC"/>
</dbReference>
<dbReference type="GO" id="GO:0003676">
    <property type="term" value="F:nucleic acid binding"/>
    <property type="evidence" value="ECO:0007669"/>
    <property type="project" value="InterPro"/>
</dbReference>
<gene>
    <name evidence="4" type="ORF">Tci_020158</name>
</gene>
<sequence>MLNDFNNKRKWESGYGENSSQQQNKEQKVMKAYTAGPNSRKGYAGKSPSYNKCNLHHIGPCPVKCRRCQKIGHQSKDCRSKTPATCSNPKSAVTYFGCGEQGHYKNGYSRLKNKNRCNQKEKLAGTLTSFQIMLMHKNKSFRFA</sequence>
<dbReference type="AlphaFoldDB" id="A0A6L2KHC8"/>
<evidence type="ECO:0000313" key="4">
    <source>
        <dbReference type="EMBL" id="GEU48180.1"/>
    </source>
</evidence>
<feature type="region of interest" description="Disordered" evidence="2">
    <location>
        <begin position="1"/>
        <end position="29"/>
    </location>
</feature>
<evidence type="ECO:0000256" key="2">
    <source>
        <dbReference type="SAM" id="MobiDB-lite"/>
    </source>
</evidence>
<keyword evidence="1" id="KW-0863">Zinc-finger</keyword>
<dbReference type="Pfam" id="PF00098">
    <property type="entry name" value="zf-CCHC"/>
    <property type="match status" value="1"/>
</dbReference>
<name>A0A6L2KHC8_TANCI</name>
<dbReference type="EMBL" id="BKCJ010002382">
    <property type="protein sequence ID" value="GEU48180.1"/>
    <property type="molecule type" value="Genomic_DNA"/>
</dbReference>
<protein>
    <submittedName>
        <fullName evidence="4">Reverse transcriptase domain-containing protein</fullName>
    </submittedName>
</protein>
<evidence type="ECO:0000256" key="1">
    <source>
        <dbReference type="PROSITE-ProRule" id="PRU00047"/>
    </source>
</evidence>
<accession>A0A6L2KHC8</accession>